<dbReference type="EMBL" id="JFFI01000365">
    <property type="protein sequence ID" value="KXH68206.1"/>
    <property type="molecule type" value="Genomic_DNA"/>
</dbReference>
<keyword evidence="2" id="KW-1185">Reference proteome</keyword>
<dbReference type="Proteomes" id="UP000070121">
    <property type="component" value="Unassembled WGS sequence"/>
</dbReference>
<sequence length="100" mass="11631">MRLIIDHLVEILPHPNNGIAELIDPLRQEWKSHGPAWHKPKDENVLETSMKTVPVASRMSFWNAIPFRLLEVIYNPKANTGEDMKVKLAHVFYRITYQAL</sequence>
<proteinExistence type="predicted"/>
<evidence type="ECO:0000313" key="1">
    <source>
        <dbReference type="EMBL" id="KXH68206.1"/>
    </source>
</evidence>
<comment type="caution">
    <text evidence="1">The sequence shown here is derived from an EMBL/GenBank/DDBJ whole genome shotgun (WGS) entry which is preliminary data.</text>
</comment>
<organism evidence="1 2">
    <name type="scientific">Colletotrichum salicis</name>
    <dbReference type="NCBI Taxonomy" id="1209931"/>
    <lineage>
        <taxon>Eukaryota</taxon>
        <taxon>Fungi</taxon>
        <taxon>Dikarya</taxon>
        <taxon>Ascomycota</taxon>
        <taxon>Pezizomycotina</taxon>
        <taxon>Sordariomycetes</taxon>
        <taxon>Hypocreomycetidae</taxon>
        <taxon>Glomerellales</taxon>
        <taxon>Glomerellaceae</taxon>
        <taxon>Colletotrichum</taxon>
        <taxon>Colletotrichum acutatum species complex</taxon>
    </lineage>
</organism>
<gene>
    <name evidence="1" type="ORF">CSAL01_13136</name>
</gene>
<reference evidence="1 2" key="1">
    <citation type="submission" date="2014-02" db="EMBL/GenBank/DDBJ databases">
        <title>The genome sequence of Colletotrichum salicis CBS 607.94.</title>
        <authorList>
            <person name="Baroncelli R."/>
            <person name="Thon M.R."/>
        </authorList>
    </citation>
    <scope>NUCLEOTIDE SEQUENCE [LARGE SCALE GENOMIC DNA]</scope>
    <source>
        <strain evidence="1 2">CBS 607.94</strain>
    </source>
</reference>
<protein>
    <submittedName>
        <fullName evidence="1">Uncharacterized protein</fullName>
    </submittedName>
</protein>
<name>A0A135V6B3_9PEZI</name>
<evidence type="ECO:0000313" key="2">
    <source>
        <dbReference type="Proteomes" id="UP000070121"/>
    </source>
</evidence>
<dbReference type="AlphaFoldDB" id="A0A135V6B3"/>
<accession>A0A135V6B3</accession>